<dbReference type="PANTHER" id="PTHR43802:SF1">
    <property type="entry name" value="IP11341P-RELATED"/>
    <property type="match status" value="1"/>
</dbReference>
<organism evidence="4 5">
    <name type="scientific">Streptomyces brasiliensis</name>
    <dbReference type="NCBI Taxonomy" id="1954"/>
    <lineage>
        <taxon>Bacteria</taxon>
        <taxon>Bacillati</taxon>
        <taxon>Actinomycetota</taxon>
        <taxon>Actinomycetes</taxon>
        <taxon>Kitasatosporales</taxon>
        <taxon>Streptomycetaceae</taxon>
        <taxon>Streptomyces</taxon>
    </lineage>
</organism>
<dbReference type="RefSeq" id="WP_189317321.1">
    <property type="nucleotide sequence ID" value="NZ_BMQA01000098.1"/>
</dbReference>
<keyword evidence="5" id="KW-1185">Reference proteome</keyword>
<dbReference type="AlphaFoldDB" id="A0A917P998"/>
<evidence type="ECO:0000313" key="4">
    <source>
        <dbReference type="EMBL" id="GGJ67481.1"/>
    </source>
</evidence>
<evidence type="ECO:0000313" key="5">
    <source>
        <dbReference type="Proteomes" id="UP000657574"/>
    </source>
</evidence>
<dbReference type="PROSITE" id="PS00166">
    <property type="entry name" value="ENOYL_COA_HYDRATASE"/>
    <property type="match status" value="1"/>
</dbReference>
<name>A0A917P998_9ACTN</name>
<dbReference type="InterPro" id="IPR001753">
    <property type="entry name" value="Enoyl-CoA_hydra/iso"/>
</dbReference>
<protein>
    <submittedName>
        <fullName evidence="4">Enoyl-CoA hydratase</fullName>
    </submittedName>
</protein>
<dbReference type="PANTHER" id="PTHR43802">
    <property type="entry name" value="ENOYL-COA HYDRATASE"/>
    <property type="match status" value="1"/>
</dbReference>
<dbReference type="SUPFAM" id="SSF52096">
    <property type="entry name" value="ClpP/crotonase"/>
    <property type="match status" value="1"/>
</dbReference>
<dbReference type="Proteomes" id="UP000657574">
    <property type="component" value="Unassembled WGS sequence"/>
</dbReference>
<dbReference type="InterPro" id="IPR018376">
    <property type="entry name" value="Enoyl-CoA_hyd/isom_CS"/>
</dbReference>
<evidence type="ECO:0000256" key="2">
    <source>
        <dbReference type="RuleBase" id="RU003707"/>
    </source>
</evidence>
<dbReference type="EMBL" id="BMQA01000098">
    <property type="protein sequence ID" value="GGJ67481.1"/>
    <property type="molecule type" value="Genomic_DNA"/>
</dbReference>
<evidence type="ECO:0000256" key="1">
    <source>
        <dbReference type="ARBA" id="ARBA00005254"/>
    </source>
</evidence>
<dbReference type="Gene3D" id="3.90.226.10">
    <property type="entry name" value="2-enoyl-CoA Hydratase, Chain A, domain 1"/>
    <property type="match status" value="1"/>
</dbReference>
<sequence>MTTVRYERRGAAAWLVLDRPERLNAIDPSVVEGLGAGLTRAAEDPSVRVLVITGAGRAFCAGGDLTALAVLAEGEAERLQRELLAVLAAIEDCPKPVVAAVNGTAVAGGLELVLCCDLVVAVEDARIGDAHATYGLVPGGGATVRLPRRAGAGMARRLLLTGELLPAAELVACGLVTWAVPRDRFEREVDLLAERLAGRSPLAQARVKQLVRDGAEQPQSSALRLEALVADLHSHSHDRAEGTAAFGERRPPRFEGR</sequence>
<proteinExistence type="inferred from homology"/>
<dbReference type="Pfam" id="PF00378">
    <property type="entry name" value="ECH_1"/>
    <property type="match status" value="1"/>
</dbReference>
<evidence type="ECO:0000256" key="3">
    <source>
        <dbReference type="SAM" id="MobiDB-lite"/>
    </source>
</evidence>
<reference evidence="4" key="2">
    <citation type="submission" date="2020-09" db="EMBL/GenBank/DDBJ databases">
        <authorList>
            <person name="Sun Q."/>
            <person name="Ohkuma M."/>
        </authorList>
    </citation>
    <scope>NUCLEOTIDE SEQUENCE</scope>
    <source>
        <strain evidence="4">JCM 3086</strain>
    </source>
</reference>
<dbReference type="GO" id="GO:0003824">
    <property type="term" value="F:catalytic activity"/>
    <property type="evidence" value="ECO:0007669"/>
    <property type="project" value="InterPro"/>
</dbReference>
<reference evidence="4" key="1">
    <citation type="journal article" date="2014" name="Int. J. Syst. Evol. Microbiol.">
        <title>Complete genome sequence of Corynebacterium casei LMG S-19264T (=DSM 44701T), isolated from a smear-ripened cheese.</title>
        <authorList>
            <consortium name="US DOE Joint Genome Institute (JGI-PGF)"/>
            <person name="Walter F."/>
            <person name="Albersmeier A."/>
            <person name="Kalinowski J."/>
            <person name="Ruckert C."/>
        </authorList>
    </citation>
    <scope>NUCLEOTIDE SEQUENCE</scope>
    <source>
        <strain evidence="4">JCM 3086</strain>
    </source>
</reference>
<gene>
    <name evidence="4" type="ORF">GCM10010121_092730</name>
</gene>
<dbReference type="InterPro" id="IPR029045">
    <property type="entry name" value="ClpP/crotonase-like_dom_sf"/>
</dbReference>
<feature type="region of interest" description="Disordered" evidence="3">
    <location>
        <begin position="235"/>
        <end position="257"/>
    </location>
</feature>
<accession>A0A917P998</accession>
<comment type="similarity">
    <text evidence="1 2">Belongs to the enoyl-CoA hydratase/isomerase family.</text>
</comment>
<comment type="caution">
    <text evidence="4">The sequence shown here is derived from an EMBL/GenBank/DDBJ whole genome shotgun (WGS) entry which is preliminary data.</text>
</comment>
<dbReference type="CDD" id="cd06558">
    <property type="entry name" value="crotonase-like"/>
    <property type="match status" value="1"/>
</dbReference>